<evidence type="ECO:0000313" key="2">
    <source>
        <dbReference type="Proteomes" id="UP000297527"/>
    </source>
</evidence>
<evidence type="ECO:0000313" key="1">
    <source>
        <dbReference type="EMBL" id="TGO53311.1"/>
    </source>
</evidence>
<name>A0A4Z1HW89_9HELO</name>
<gene>
    <name evidence="1" type="ORF">BCON_0126g00020</name>
</gene>
<keyword evidence="2" id="KW-1185">Reference proteome</keyword>
<reference evidence="1 2" key="1">
    <citation type="submission" date="2017-12" db="EMBL/GenBank/DDBJ databases">
        <title>Comparative genomics of Botrytis spp.</title>
        <authorList>
            <person name="Valero-Jimenez C.A."/>
            <person name="Tapia P."/>
            <person name="Veloso J."/>
            <person name="Silva-Moreno E."/>
            <person name="Staats M."/>
            <person name="Valdes J.H."/>
            <person name="Van Kan J.A.L."/>
        </authorList>
    </citation>
    <scope>NUCLEOTIDE SEQUENCE [LARGE SCALE GENOMIC DNA]</scope>
    <source>
        <strain evidence="1 2">MUCL11595</strain>
    </source>
</reference>
<accession>A0A4Z1HW89</accession>
<dbReference type="Proteomes" id="UP000297527">
    <property type="component" value="Unassembled WGS sequence"/>
</dbReference>
<protein>
    <submittedName>
        <fullName evidence="1">Uncharacterized protein</fullName>
    </submittedName>
</protein>
<dbReference type="EMBL" id="PQXN01000126">
    <property type="protein sequence ID" value="TGO53311.1"/>
    <property type="molecule type" value="Genomic_DNA"/>
</dbReference>
<proteinExistence type="predicted"/>
<sequence length="55" mass="6111">MFVADVGVEESTHNNLDCFYCIFTIATCKDWGHSKVAIFSGCHFAPTYLAYTLAT</sequence>
<dbReference type="AlphaFoldDB" id="A0A4Z1HW89"/>
<comment type="caution">
    <text evidence="1">The sequence shown here is derived from an EMBL/GenBank/DDBJ whole genome shotgun (WGS) entry which is preliminary data.</text>
</comment>
<dbReference type="OrthoDB" id="10381509at2759"/>
<organism evidence="1 2">
    <name type="scientific">Botryotinia convoluta</name>
    <dbReference type="NCBI Taxonomy" id="54673"/>
    <lineage>
        <taxon>Eukaryota</taxon>
        <taxon>Fungi</taxon>
        <taxon>Dikarya</taxon>
        <taxon>Ascomycota</taxon>
        <taxon>Pezizomycotina</taxon>
        <taxon>Leotiomycetes</taxon>
        <taxon>Helotiales</taxon>
        <taxon>Sclerotiniaceae</taxon>
        <taxon>Botryotinia</taxon>
    </lineage>
</organism>